<feature type="binding site" description="in other chain" evidence="7">
    <location>
        <position position="191"/>
    </location>
    <ligand>
        <name>substrate</name>
        <note>ligand shared between dimeric partners</note>
    </ligand>
</feature>
<feature type="binding site" evidence="8">
    <location>
        <position position="103"/>
    </location>
    <ligand>
        <name>NADP(+)</name>
        <dbReference type="ChEBI" id="CHEBI:58349"/>
    </ligand>
</feature>
<dbReference type="InterPro" id="IPR008927">
    <property type="entry name" value="6-PGluconate_DH-like_C_sf"/>
</dbReference>
<evidence type="ECO:0000313" key="12">
    <source>
        <dbReference type="Proteomes" id="UP000052946"/>
    </source>
</evidence>
<evidence type="ECO:0000256" key="2">
    <source>
        <dbReference type="ARBA" id="ARBA00011738"/>
    </source>
</evidence>
<feature type="binding site" evidence="8">
    <location>
        <begin position="33"/>
        <end position="35"/>
    </location>
    <ligand>
        <name>NADP(+)</name>
        <dbReference type="ChEBI" id="CHEBI:58349"/>
    </ligand>
</feature>
<evidence type="ECO:0000256" key="8">
    <source>
        <dbReference type="PIRSR" id="PIRSR000109-3"/>
    </source>
</evidence>
<dbReference type="Pfam" id="PF03446">
    <property type="entry name" value="NAD_binding_2"/>
    <property type="match status" value="1"/>
</dbReference>
<gene>
    <name evidence="11" type="ORF">OPHB3_0784</name>
</gene>
<dbReference type="Gene3D" id="1.10.1040.10">
    <property type="entry name" value="N-(1-d-carboxylethyl)-l-norvaline Dehydrogenase, domain 2"/>
    <property type="match status" value="1"/>
</dbReference>
<comment type="catalytic activity">
    <reaction evidence="5 9">
        <text>6-phospho-D-gluconate + NADP(+) = D-ribulose 5-phosphate + CO2 + NADPH</text>
        <dbReference type="Rhea" id="RHEA:10116"/>
        <dbReference type="ChEBI" id="CHEBI:16526"/>
        <dbReference type="ChEBI" id="CHEBI:57783"/>
        <dbReference type="ChEBI" id="CHEBI:58121"/>
        <dbReference type="ChEBI" id="CHEBI:58349"/>
        <dbReference type="ChEBI" id="CHEBI:58759"/>
        <dbReference type="EC" id="1.1.1.44"/>
    </reaction>
</comment>
<reference evidence="12" key="1">
    <citation type="submission" date="2015-07" db="EMBL/GenBank/DDBJ databases">
        <title>Draft Genome Sequence of Oceanobacillus picturae Heshi-B3 that Was Isolated from Fermented Rice Bran with Aging Salted Mackerel, Which Was Named Heshiko as Traditional Fermented Seafood in Japan.</title>
        <authorList>
            <person name="Akuzawa S."/>
            <person name="Nakagawa J."/>
            <person name="Kanekatsu T."/>
            <person name="Kanesaki Y."/>
            <person name="Suzuki T."/>
        </authorList>
    </citation>
    <scope>NUCLEOTIDE SEQUENCE [LARGE SCALE GENOMIC DNA]</scope>
    <source>
        <strain evidence="12">Heshi-B3</strain>
    </source>
</reference>
<comment type="pathway">
    <text evidence="5 9">Carbohydrate degradation; pentose phosphate pathway; D-ribulose 5-phosphate from D-glucose 6-phosphate (oxidative stage): step 3/3.</text>
</comment>
<dbReference type="PROSITE" id="PS00461">
    <property type="entry name" value="6PGD"/>
    <property type="match status" value="1"/>
</dbReference>
<keyword evidence="3 5" id="KW-0560">Oxidoreductase</keyword>
<feature type="binding site" description="in other chain" evidence="7">
    <location>
        <begin position="186"/>
        <end position="187"/>
    </location>
    <ligand>
        <name>substrate</name>
        <note>ligand shared between dimeric partners</note>
    </ligand>
</feature>
<dbReference type="AlphaFoldDB" id="A0A0U9HCY9"/>
<dbReference type="InterPro" id="IPR006183">
    <property type="entry name" value="Pgluconate_DH"/>
</dbReference>
<comment type="similarity">
    <text evidence="1 5 9">Belongs to the 6-phosphogluconate dehydrogenase family.</text>
</comment>
<dbReference type="NCBIfam" id="NF006765">
    <property type="entry name" value="PRK09287.1"/>
    <property type="match status" value="1"/>
</dbReference>
<dbReference type="InterPro" id="IPR006113">
    <property type="entry name" value="6PGDH_Gnd/GntZ"/>
</dbReference>
<dbReference type="Proteomes" id="UP000052946">
    <property type="component" value="Unassembled WGS sequence"/>
</dbReference>
<feature type="binding site" description="in other chain" evidence="7">
    <location>
        <position position="261"/>
    </location>
    <ligand>
        <name>substrate</name>
        <note>ligand shared between dimeric partners</note>
    </ligand>
</feature>
<feature type="binding site" description="in other chain" evidence="7">
    <location>
        <position position="103"/>
    </location>
    <ligand>
        <name>substrate</name>
        <note>ligand shared between dimeric partners</note>
    </ligand>
</feature>
<feature type="binding site" evidence="7">
    <location>
        <position position="453"/>
    </location>
    <ligand>
        <name>substrate</name>
        <note>ligand shared between dimeric partners</note>
    </ligand>
</feature>
<dbReference type="SUPFAM" id="SSF48179">
    <property type="entry name" value="6-phosphogluconate dehydrogenase C-terminal domain-like"/>
    <property type="match status" value="1"/>
</dbReference>
<sequence>MAKQQIGVIGLAVMGKNLALNIESRGYSVAVFNRSPEKTEAFLNEEAKGKNFVGSTTIEEFVQSLEKPRKIMLMVKAGPATDATIESLKPHLAKGDILIDGGNTLFEDTIRRNKSLSESGIHFIGTGVSGGEEGALKGPSIMPGGQKEAYDLVAPIFEAIAAKVDGDSCTTYIGPDGAGHYVKMVHNGIEYGDMQLISEAYFILKHVLGLEAEELHEVFTEWNKGELDSYLIEITADIFTKNDEETGKPMVDVILDKAGQKGTGKWTSKNALDLGVPLPLITESVFARYISSLKEERVHASGVISGPTPKAYDGDKKELIEAIRKALYMSKICSYAQGFAQMRAQSEENGWDLNYGDIAMIWRGGCIIRAHFLQKIKDAYDRDPELKNLLLDPYFKEIVEGYQSALREVVAVAIKNGIAVPTLSSAVAYFDSYRSEDLPANLIQAQRDYFGAHTFERKDKEGVFHHSWF</sequence>
<evidence type="ECO:0000256" key="3">
    <source>
        <dbReference type="ARBA" id="ARBA00023002"/>
    </source>
</evidence>
<dbReference type="GO" id="GO:0004616">
    <property type="term" value="F:phosphogluconate dehydrogenase (decarboxylating) activity"/>
    <property type="evidence" value="ECO:0007669"/>
    <property type="project" value="UniProtKB-EC"/>
</dbReference>
<feature type="binding site" evidence="7">
    <location>
        <position position="447"/>
    </location>
    <ligand>
        <name>substrate</name>
        <note>ligand shared between dimeric partners</note>
    </ligand>
</feature>
<dbReference type="OrthoDB" id="9804542at2"/>
<feature type="binding site" evidence="8">
    <location>
        <begin position="10"/>
        <end position="15"/>
    </location>
    <ligand>
        <name>NADP(+)</name>
        <dbReference type="ChEBI" id="CHEBI:58349"/>
    </ligand>
</feature>
<dbReference type="NCBIfam" id="TIGR00873">
    <property type="entry name" value="gnd"/>
    <property type="match status" value="1"/>
</dbReference>
<dbReference type="PRINTS" id="PR00076">
    <property type="entry name" value="6PGDHDRGNASE"/>
</dbReference>
<dbReference type="GO" id="GO:0006098">
    <property type="term" value="P:pentose-phosphate shunt"/>
    <property type="evidence" value="ECO:0007669"/>
    <property type="project" value="UniProtKB-UniPathway"/>
</dbReference>
<dbReference type="InterPro" id="IPR013328">
    <property type="entry name" value="6PGD_dom2"/>
</dbReference>
<protein>
    <recommendedName>
        <fullName evidence="5 9">6-phosphogluconate dehydrogenase, decarboxylating</fullName>
        <ecNumber evidence="5 9">1.1.1.44</ecNumber>
    </recommendedName>
</protein>
<dbReference type="FunFam" id="1.20.5.320:FF:000001">
    <property type="entry name" value="6-phosphogluconate dehydrogenase, decarboxylating"/>
    <property type="match status" value="1"/>
</dbReference>
<dbReference type="SMART" id="SM01350">
    <property type="entry name" value="6PGD"/>
    <property type="match status" value="1"/>
</dbReference>
<dbReference type="UniPathway" id="UPA00115">
    <property type="reaction ID" value="UER00410"/>
</dbReference>
<comment type="subunit">
    <text evidence="2 5">Homodimer.</text>
</comment>
<evidence type="ECO:0000256" key="1">
    <source>
        <dbReference type="ARBA" id="ARBA00008419"/>
    </source>
</evidence>
<dbReference type="GO" id="GO:0019521">
    <property type="term" value="P:D-gluconate metabolic process"/>
    <property type="evidence" value="ECO:0007669"/>
    <property type="project" value="UniProtKB-KW"/>
</dbReference>
<reference evidence="11 12" key="2">
    <citation type="journal article" date="2016" name="Genome Announc.">
        <title>Draft Genome Sequence of Oceanobacillus picturae Heshi-B3, Isolated from Fermented Rice Bran in a Traditional Japanese Seafood Dish.</title>
        <authorList>
            <person name="Akuzawa S."/>
            <person name="Nagaoka J."/>
            <person name="Kanekatsu M."/>
            <person name="Kanesaki Y."/>
            <person name="Suzuki T."/>
        </authorList>
    </citation>
    <scope>NUCLEOTIDE SEQUENCE [LARGE SCALE GENOMIC DNA]</scope>
    <source>
        <strain evidence="11 12">Heshi-B3</strain>
    </source>
</reference>
<evidence type="ECO:0000256" key="7">
    <source>
        <dbReference type="PIRSR" id="PIRSR000109-2"/>
    </source>
</evidence>
<dbReference type="Gene3D" id="3.40.50.720">
    <property type="entry name" value="NAD(P)-binding Rossmann-like Domain"/>
    <property type="match status" value="1"/>
</dbReference>
<feature type="binding site" evidence="8">
    <location>
        <begin position="75"/>
        <end position="77"/>
    </location>
    <ligand>
        <name>NADP(+)</name>
        <dbReference type="ChEBI" id="CHEBI:58349"/>
    </ligand>
</feature>
<keyword evidence="5 9" id="KW-0521">NADP</keyword>
<name>A0A0U9HCY9_9BACI</name>
<feature type="binding site" description="in other chain" evidence="7">
    <location>
        <begin position="129"/>
        <end position="131"/>
    </location>
    <ligand>
        <name>substrate</name>
        <note>ligand shared between dimeric partners</note>
    </ligand>
</feature>
<dbReference type="GO" id="GO:0050661">
    <property type="term" value="F:NADP binding"/>
    <property type="evidence" value="ECO:0007669"/>
    <property type="project" value="InterPro"/>
</dbReference>
<dbReference type="EMBL" id="BBXV01000011">
    <property type="protein sequence ID" value="GAQ16860.1"/>
    <property type="molecule type" value="Genomic_DNA"/>
</dbReference>
<keyword evidence="5 9" id="KW-0570">Pentose shunt</keyword>
<dbReference type="Gene3D" id="1.20.5.320">
    <property type="entry name" value="6-Phosphogluconate Dehydrogenase, domain 3"/>
    <property type="match status" value="1"/>
</dbReference>
<organism evidence="11 12">
    <name type="scientific">Oceanobacillus picturae</name>
    <dbReference type="NCBI Taxonomy" id="171693"/>
    <lineage>
        <taxon>Bacteria</taxon>
        <taxon>Bacillati</taxon>
        <taxon>Bacillota</taxon>
        <taxon>Bacilli</taxon>
        <taxon>Bacillales</taxon>
        <taxon>Bacillaceae</taxon>
        <taxon>Oceanobacillus</taxon>
    </lineage>
</organism>
<dbReference type="Pfam" id="PF00393">
    <property type="entry name" value="6PGD"/>
    <property type="match status" value="1"/>
</dbReference>
<evidence type="ECO:0000313" key="11">
    <source>
        <dbReference type="EMBL" id="GAQ16860.1"/>
    </source>
</evidence>
<dbReference type="SUPFAM" id="SSF51735">
    <property type="entry name" value="NAD(P)-binding Rossmann-fold domains"/>
    <property type="match status" value="1"/>
</dbReference>
<dbReference type="InterPro" id="IPR006184">
    <property type="entry name" value="6PGdom_BS"/>
</dbReference>
<comment type="function">
    <text evidence="5">Catalyzes the oxidative decarboxylation of 6-phosphogluconate to ribulose 5-phosphate and CO(2), with concomitant reduction of NADP to NADPH.</text>
</comment>
<dbReference type="FunFam" id="3.40.50.720:FF:000007">
    <property type="entry name" value="6-phosphogluconate dehydrogenase, decarboxylating"/>
    <property type="match status" value="1"/>
</dbReference>
<evidence type="ECO:0000256" key="9">
    <source>
        <dbReference type="RuleBase" id="RU000485"/>
    </source>
</evidence>
<proteinExistence type="inferred from homology"/>
<evidence type="ECO:0000256" key="6">
    <source>
        <dbReference type="PIRSR" id="PIRSR000109-1"/>
    </source>
</evidence>
<dbReference type="PANTHER" id="PTHR11811">
    <property type="entry name" value="6-PHOSPHOGLUCONATE DEHYDROGENASE"/>
    <property type="match status" value="1"/>
</dbReference>
<dbReference type="FunFam" id="1.10.1040.10:FF:000002">
    <property type="entry name" value="6-phosphogluconate dehydrogenase, decarboxylating"/>
    <property type="match status" value="1"/>
</dbReference>
<accession>A0A0U9HCY9</accession>
<evidence type="ECO:0000259" key="10">
    <source>
        <dbReference type="SMART" id="SM01350"/>
    </source>
</evidence>
<keyword evidence="4 9" id="KW-0311">Gluconate utilization</keyword>
<feature type="binding site" description="in other chain" evidence="7">
    <location>
        <position position="288"/>
    </location>
    <ligand>
        <name>substrate</name>
        <note>ligand shared between dimeric partners</note>
    </ligand>
</feature>
<evidence type="ECO:0000256" key="5">
    <source>
        <dbReference type="PIRNR" id="PIRNR000109"/>
    </source>
</evidence>
<feature type="active site" description="Proton donor" evidence="6">
    <location>
        <position position="190"/>
    </location>
</feature>
<dbReference type="InterPro" id="IPR036291">
    <property type="entry name" value="NAD(P)-bd_dom_sf"/>
</dbReference>
<dbReference type="PIRSF" id="PIRSF000109">
    <property type="entry name" value="6PGD"/>
    <property type="match status" value="1"/>
</dbReference>
<dbReference type="InterPro" id="IPR006114">
    <property type="entry name" value="6PGDH_C"/>
</dbReference>
<dbReference type="RefSeq" id="WP_058949454.1">
    <property type="nucleotide sequence ID" value="NZ_BBXV01000011.1"/>
</dbReference>
<evidence type="ECO:0000256" key="4">
    <source>
        <dbReference type="ARBA" id="ARBA00023064"/>
    </source>
</evidence>
<dbReference type="EC" id="1.1.1.44" evidence="5 9"/>
<dbReference type="InterPro" id="IPR006115">
    <property type="entry name" value="6PGDH_NADP-bd"/>
</dbReference>
<feature type="domain" description="6-phosphogluconate dehydrogenase C-terminal" evidence="10">
    <location>
        <begin position="179"/>
        <end position="469"/>
    </location>
</feature>
<feature type="active site" description="Proton acceptor" evidence="6">
    <location>
        <position position="183"/>
    </location>
</feature>
<comment type="caution">
    <text evidence="11">The sequence shown here is derived from an EMBL/GenBank/DDBJ whole genome shotgun (WGS) entry which is preliminary data.</text>
</comment>